<evidence type="ECO:0000313" key="8">
    <source>
        <dbReference type="EMBL" id="MFD2761508.1"/>
    </source>
</evidence>
<feature type="binding site" evidence="6">
    <location>
        <position position="49"/>
    </location>
    <ligand>
        <name>FAD</name>
        <dbReference type="ChEBI" id="CHEBI:57692"/>
    </ligand>
</feature>
<feature type="domain" description="FAD/NAD(P)-binding" evidence="7">
    <location>
        <begin position="7"/>
        <end position="298"/>
    </location>
</feature>
<keyword evidence="9" id="KW-1185">Reference proteome</keyword>
<comment type="subunit">
    <text evidence="1 6">Homodimer.</text>
</comment>
<evidence type="ECO:0000256" key="6">
    <source>
        <dbReference type="HAMAP-Rule" id="MF_01685"/>
    </source>
</evidence>
<dbReference type="InterPro" id="IPR022890">
    <property type="entry name" value="Fd--NADP_Rdtase_type_2"/>
</dbReference>
<dbReference type="RefSeq" id="WP_382394078.1">
    <property type="nucleotide sequence ID" value="NZ_JBHUNA010000023.1"/>
</dbReference>
<dbReference type="EC" id="1.18.1.2" evidence="6"/>
<evidence type="ECO:0000256" key="4">
    <source>
        <dbReference type="ARBA" id="ARBA00022857"/>
    </source>
</evidence>
<evidence type="ECO:0000256" key="3">
    <source>
        <dbReference type="ARBA" id="ARBA00022827"/>
    </source>
</evidence>
<dbReference type="Proteomes" id="UP001597502">
    <property type="component" value="Unassembled WGS sequence"/>
</dbReference>
<evidence type="ECO:0000256" key="1">
    <source>
        <dbReference type="ARBA" id="ARBA00011738"/>
    </source>
</evidence>
<dbReference type="PANTHER" id="PTHR48105">
    <property type="entry name" value="THIOREDOXIN REDUCTASE 1-RELATED-RELATED"/>
    <property type="match status" value="1"/>
</dbReference>
<evidence type="ECO:0000313" key="9">
    <source>
        <dbReference type="Proteomes" id="UP001597502"/>
    </source>
</evidence>
<dbReference type="PRINTS" id="PR00368">
    <property type="entry name" value="FADPNR"/>
</dbReference>
<comment type="similarity">
    <text evidence="6">Belongs to the ferredoxin--NADP reductase type 2 family.</text>
</comment>
<comment type="caution">
    <text evidence="8">The sequence shown here is derived from an EMBL/GenBank/DDBJ whole genome shotgun (WGS) entry which is preliminary data.</text>
</comment>
<dbReference type="Gene3D" id="3.50.50.60">
    <property type="entry name" value="FAD/NAD(P)-binding domain"/>
    <property type="match status" value="2"/>
</dbReference>
<organism evidence="8 9">
    <name type="scientific">Lentibacillus juripiscarius</name>
    <dbReference type="NCBI Taxonomy" id="257446"/>
    <lineage>
        <taxon>Bacteria</taxon>
        <taxon>Bacillati</taxon>
        <taxon>Bacillota</taxon>
        <taxon>Bacilli</taxon>
        <taxon>Bacillales</taxon>
        <taxon>Bacillaceae</taxon>
        <taxon>Lentibacillus</taxon>
    </lineage>
</organism>
<dbReference type="InterPro" id="IPR023753">
    <property type="entry name" value="FAD/NAD-binding_dom"/>
</dbReference>
<feature type="binding site" evidence="6">
    <location>
        <position position="123"/>
    </location>
    <ligand>
        <name>FAD</name>
        <dbReference type="ChEBI" id="CHEBI:57692"/>
    </ligand>
</feature>
<dbReference type="HAMAP" id="MF_01685">
    <property type="entry name" value="FENR2"/>
    <property type="match status" value="1"/>
</dbReference>
<feature type="binding site" evidence="6">
    <location>
        <position position="89"/>
    </location>
    <ligand>
        <name>FAD</name>
        <dbReference type="ChEBI" id="CHEBI:57692"/>
    </ligand>
</feature>
<dbReference type="PRINTS" id="PR00469">
    <property type="entry name" value="PNDRDTASEII"/>
</dbReference>
<keyword evidence="2 6" id="KW-0285">Flavoprotein</keyword>
<keyword evidence="5 6" id="KW-0560">Oxidoreductase</keyword>
<reference evidence="9" key="1">
    <citation type="journal article" date="2019" name="Int. J. Syst. Evol. Microbiol.">
        <title>The Global Catalogue of Microorganisms (GCM) 10K type strain sequencing project: providing services to taxonomists for standard genome sequencing and annotation.</title>
        <authorList>
            <consortium name="The Broad Institute Genomics Platform"/>
            <consortium name="The Broad Institute Genome Sequencing Center for Infectious Disease"/>
            <person name="Wu L."/>
            <person name="Ma J."/>
        </authorList>
    </citation>
    <scope>NUCLEOTIDE SEQUENCE [LARGE SCALE GENOMIC DNA]</scope>
    <source>
        <strain evidence="9">TISTR 1535</strain>
    </source>
</reference>
<gene>
    <name evidence="8" type="ORF">ACFSUO_11075</name>
</gene>
<feature type="binding site" evidence="6">
    <location>
        <position position="44"/>
    </location>
    <ligand>
        <name>FAD</name>
        <dbReference type="ChEBI" id="CHEBI:57692"/>
    </ligand>
</feature>
<dbReference type="InterPro" id="IPR036188">
    <property type="entry name" value="FAD/NAD-bd_sf"/>
</dbReference>
<feature type="binding site" evidence="6">
    <location>
        <position position="17"/>
    </location>
    <ligand>
        <name>FAD</name>
        <dbReference type="ChEBI" id="CHEBI:57692"/>
    </ligand>
</feature>
<feature type="binding site" evidence="6">
    <location>
        <position position="326"/>
    </location>
    <ligand>
        <name>FAD</name>
        <dbReference type="ChEBI" id="CHEBI:57692"/>
    </ligand>
</feature>
<name>A0ABW5V727_9BACI</name>
<accession>A0ABW5V727</accession>
<evidence type="ECO:0000256" key="2">
    <source>
        <dbReference type="ARBA" id="ARBA00022630"/>
    </source>
</evidence>
<comment type="catalytic activity">
    <reaction evidence="6">
        <text>2 reduced [2Fe-2S]-[ferredoxin] + NADP(+) + H(+) = 2 oxidized [2Fe-2S]-[ferredoxin] + NADPH</text>
        <dbReference type="Rhea" id="RHEA:20125"/>
        <dbReference type="Rhea" id="RHEA-COMP:10000"/>
        <dbReference type="Rhea" id="RHEA-COMP:10001"/>
        <dbReference type="ChEBI" id="CHEBI:15378"/>
        <dbReference type="ChEBI" id="CHEBI:33737"/>
        <dbReference type="ChEBI" id="CHEBI:33738"/>
        <dbReference type="ChEBI" id="CHEBI:57783"/>
        <dbReference type="ChEBI" id="CHEBI:58349"/>
        <dbReference type="EC" id="1.18.1.2"/>
    </reaction>
</comment>
<evidence type="ECO:0000259" key="7">
    <source>
        <dbReference type="Pfam" id="PF07992"/>
    </source>
</evidence>
<dbReference type="Pfam" id="PF07992">
    <property type="entry name" value="Pyr_redox_2"/>
    <property type="match status" value="1"/>
</dbReference>
<comment type="cofactor">
    <cofactor evidence="6">
        <name>FAD</name>
        <dbReference type="ChEBI" id="CHEBI:57692"/>
    </cofactor>
    <text evidence="6">Binds 1 FAD per subunit.</text>
</comment>
<feature type="binding site" evidence="6">
    <location>
        <position position="36"/>
    </location>
    <ligand>
        <name>FAD</name>
        <dbReference type="ChEBI" id="CHEBI:57692"/>
    </ligand>
</feature>
<sequence length="330" mass="36374">MSDQSIFDVTIIGGGPTGLFSAFYGGMRQMSIKIIESMPELGGQLSALYPEKYIYDIGGIPSVRGQDLVDELEKQALYFDPAVVLGQAVQDIHKNEDGIFELATDESIHYSKTVLIAAGVGAFQPRRLKIDNADQYEQKNLHYFVDDLNKFQGQNVVICGGGDSAVDWALILESIAKNVSIVHRRHNFRAHESSVDKLMNSTVHILTPYVPAELVGDGETIQQIMLQKTKSEETETLDLDALIVNYGFISSLGPIKDWGLDIVKNSIVVNSRMETNMDGIYAVGDINTYDGKTKLIATGFGEAPIAISSAKTYIDPKTRQQPQHSTHLFK</sequence>
<protein>
    <recommendedName>
        <fullName evidence="6">Ferredoxin--NADP reductase</fullName>
        <shortName evidence="6">FNR</shortName>
        <shortName evidence="6">Fd-NADP(+) reductase</shortName>
        <ecNumber evidence="6">1.18.1.2</ecNumber>
    </recommendedName>
</protein>
<dbReference type="SUPFAM" id="SSF51905">
    <property type="entry name" value="FAD/NAD(P)-binding domain"/>
    <property type="match status" value="1"/>
</dbReference>
<evidence type="ECO:0000256" key="5">
    <source>
        <dbReference type="ARBA" id="ARBA00023002"/>
    </source>
</evidence>
<keyword evidence="3 6" id="KW-0274">FAD</keyword>
<dbReference type="InterPro" id="IPR050097">
    <property type="entry name" value="Ferredoxin-NADP_redctase_2"/>
</dbReference>
<dbReference type="EMBL" id="JBHUNA010000023">
    <property type="protein sequence ID" value="MFD2761508.1"/>
    <property type="molecule type" value="Genomic_DNA"/>
</dbReference>
<feature type="binding site" evidence="6">
    <location>
        <position position="285"/>
    </location>
    <ligand>
        <name>FAD</name>
        <dbReference type="ChEBI" id="CHEBI:57692"/>
    </ligand>
</feature>
<keyword evidence="4 6" id="KW-0521">NADP</keyword>
<proteinExistence type="inferred from homology"/>